<comment type="caution">
    <text evidence="1">The sequence shown here is derived from an EMBL/GenBank/DDBJ whole genome shotgun (WGS) entry which is preliminary data.</text>
</comment>
<name>A0AAN7WK34_9SACH</name>
<gene>
    <name evidence="1" type="ORF">RI543_000669</name>
</gene>
<dbReference type="AlphaFoldDB" id="A0AAN7WK34"/>
<dbReference type="Proteomes" id="UP001306508">
    <property type="component" value="Unassembled WGS sequence"/>
</dbReference>
<protein>
    <submittedName>
        <fullName evidence="1">Uncharacterized protein</fullName>
    </submittedName>
</protein>
<keyword evidence="2" id="KW-1185">Reference proteome</keyword>
<dbReference type="EMBL" id="JAWIZZ010000024">
    <property type="protein sequence ID" value="KAK5781895.1"/>
    <property type="molecule type" value="Genomic_DNA"/>
</dbReference>
<reference evidence="2" key="1">
    <citation type="submission" date="2023-07" db="EMBL/GenBank/DDBJ databases">
        <title>A draft genome of Kazachstania heterogenica Y-27499.</title>
        <authorList>
            <person name="Donic C."/>
            <person name="Kralova J.S."/>
            <person name="Fidel L."/>
            <person name="Ben-Dor S."/>
            <person name="Jung S."/>
        </authorList>
    </citation>
    <scope>NUCLEOTIDE SEQUENCE [LARGE SCALE GENOMIC DNA]</scope>
    <source>
        <strain evidence="2">Y27499</strain>
    </source>
</reference>
<sequence length="680" mass="78857">MFKSSLQRIPIARFHVSFARATNQCAVPIKHNNNELWESSRLNLIKYIENNVDLSTSINPNVTIYKKDGSTCKRFPKLVQKYWNSFSTLNYLHNNISNTKNQSLLLTVNIDKFMVFIKQGWDSSIIRSLFKKELIYNSSNIKFINKLLSTLRTTTYNKPIAKSSDILQWCVDDSLSNNDIITAIDIFLLYYKINKSIDPPNLNDVKNLISKLKYQNPKYDNIHLKSLIQIYDLLESYNLPLKLSDFEVLMFCNKALSPDMDPIISKTILTVLLDSQSTLSSKLIGPTGNERLNQINIGYATIDRDYKIRNPTGIYLTWIQIKDLYSSFSDHDSRILYKVFKSCSQNRTYRIICVEMLSKMKPSHYCNDPLLLPIIIKYITLTKSLKNAQHLMTNMEKYTTIENKKLIWSSKRFLSSLLKMQLCFFDAGSVDNIIKQIIGTYGSLSSADYQAIVSHLLEKPKMDNIKRALKFVDSIPLDQRFSSYSVLVNKLIESIFAMESKMKLLVMPLINEILIKAHTQDPHHDNPFWSLISALYIKSLLFPLTSRIPYLSQKNSSSRLDMAKLLYCKSDEFPFLYNSNTSINPFSEPHPKNIKLKITNMNRFVILRNIAHTALKCSRKDIFLWACSKLYKGGMPIEELILLWNITYKHQIRNTKFQSKKEIIQCIEKYGSKAFKIMLQ</sequence>
<evidence type="ECO:0000313" key="1">
    <source>
        <dbReference type="EMBL" id="KAK5781895.1"/>
    </source>
</evidence>
<accession>A0AAN7WK34</accession>
<evidence type="ECO:0000313" key="2">
    <source>
        <dbReference type="Proteomes" id="UP001306508"/>
    </source>
</evidence>
<proteinExistence type="predicted"/>
<organism evidence="1 2">
    <name type="scientific">Arxiozyma heterogenica</name>
    <dbReference type="NCBI Taxonomy" id="278026"/>
    <lineage>
        <taxon>Eukaryota</taxon>
        <taxon>Fungi</taxon>
        <taxon>Dikarya</taxon>
        <taxon>Ascomycota</taxon>
        <taxon>Saccharomycotina</taxon>
        <taxon>Saccharomycetes</taxon>
        <taxon>Saccharomycetales</taxon>
        <taxon>Saccharomycetaceae</taxon>
        <taxon>Arxiozyma</taxon>
    </lineage>
</organism>